<feature type="transmembrane region" description="Helical" evidence="1">
    <location>
        <begin position="119"/>
        <end position="137"/>
    </location>
</feature>
<feature type="transmembrane region" description="Helical" evidence="1">
    <location>
        <begin position="149"/>
        <end position="170"/>
    </location>
</feature>
<feature type="transmembrane region" description="Helical" evidence="1">
    <location>
        <begin position="182"/>
        <end position="202"/>
    </location>
</feature>
<comment type="caution">
    <text evidence="2">The sequence shown here is derived from an EMBL/GenBank/DDBJ whole genome shotgun (WGS) entry which is preliminary data.</text>
</comment>
<dbReference type="PANTHER" id="PTHR39074:SF1">
    <property type="entry name" value="AGAP007547-PA"/>
    <property type="match status" value="1"/>
</dbReference>
<keyword evidence="3" id="KW-1185">Reference proteome</keyword>
<keyword evidence="1" id="KW-0812">Transmembrane</keyword>
<gene>
    <name evidence="2" type="ORF">QYM36_009601</name>
</gene>
<dbReference type="EMBL" id="JAVRJZ010000014">
    <property type="protein sequence ID" value="KAK2713771.1"/>
    <property type="molecule type" value="Genomic_DNA"/>
</dbReference>
<feature type="transmembrane region" description="Helical" evidence="1">
    <location>
        <begin position="214"/>
        <end position="233"/>
    </location>
</feature>
<name>A0AA88L5Q7_ARTSF</name>
<keyword evidence="1" id="KW-1133">Transmembrane helix</keyword>
<proteinExistence type="predicted"/>
<feature type="transmembrane region" description="Helical" evidence="1">
    <location>
        <begin position="254"/>
        <end position="271"/>
    </location>
</feature>
<evidence type="ECO:0000313" key="2">
    <source>
        <dbReference type="EMBL" id="KAK2713771.1"/>
    </source>
</evidence>
<evidence type="ECO:0000256" key="1">
    <source>
        <dbReference type="SAM" id="Phobius"/>
    </source>
</evidence>
<accession>A0AA88L5Q7</accession>
<dbReference type="PANTHER" id="PTHR39074">
    <property type="entry name" value="AGAP007547-PA"/>
    <property type="match status" value="1"/>
</dbReference>
<protein>
    <submittedName>
        <fullName evidence="2">Uncharacterized protein</fullName>
    </submittedName>
</protein>
<keyword evidence="1" id="KW-0472">Membrane</keyword>
<dbReference type="AlphaFoldDB" id="A0AA88L5Q7"/>
<evidence type="ECO:0000313" key="3">
    <source>
        <dbReference type="Proteomes" id="UP001187531"/>
    </source>
</evidence>
<reference evidence="2" key="1">
    <citation type="submission" date="2023-07" db="EMBL/GenBank/DDBJ databases">
        <title>Chromosome-level genome assembly of Artemia franciscana.</title>
        <authorList>
            <person name="Jo E."/>
        </authorList>
    </citation>
    <scope>NUCLEOTIDE SEQUENCE</scope>
    <source>
        <tissue evidence="2">Whole body</tissue>
    </source>
</reference>
<feature type="transmembrane region" description="Helical" evidence="1">
    <location>
        <begin position="88"/>
        <end position="107"/>
    </location>
</feature>
<feature type="transmembrane region" description="Helical" evidence="1">
    <location>
        <begin position="21"/>
        <end position="42"/>
    </location>
</feature>
<sequence length="272" mass="31604">MDLETSVRQKHSFKQAYIPCLVGLILIVAVPFFHITIFAHLWNKSAFRVDKDLCTCSCWDTVFKGSYEAGVAGYKHVYFNATSNTLKIWTATAIFMVSSYESVKYLLQLFLRGKLRCSMSILFASVYYSHYYAWWGYFNYWNDDFYSQWNHQLFFTITELVSTICVLTMCDKTVDISVKKCYIILSIALAHILISCVDQFILNIVLGEGKLHQVLRDLFLMLPDLLHVIMPLYEMKKVASRNNKTVNNLMPARYALFSVSGIFFLFTLSRYL</sequence>
<dbReference type="Proteomes" id="UP001187531">
    <property type="component" value="Unassembled WGS sequence"/>
</dbReference>
<organism evidence="2 3">
    <name type="scientific">Artemia franciscana</name>
    <name type="common">Brine shrimp</name>
    <name type="synonym">Artemia sanfranciscana</name>
    <dbReference type="NCBI Taxonomy" id="6661"/>
    <lineage>
        <taxon>Eukaryota</taxon>
        <taxon>Metazoa</taxon>
        <taxon>Ecdysozoa</taxon>
        <taxon>Arthropoda</taxon>
        <taxon>Crustacea</taxon>
        <taxon>Branchiopoda</taxon>
        <taxon>Anostraca</taxon>
        <taxon>Artemiidae</taxon>
        <taxon>Artemia</taxon>
    </lineage>
</organism>